<feature type="domain" description="Histidine kinase" evidence="10">
    <location>
        <begin position="320"/>
        <end position="552"/>
    </location>
</feature>
<evidence type="ECO:0000313" key="12">
    <source>
        <dbReference type="EMBL" id="TDP73005.1"/>
    </source>
</evidence>
<sequence length="574" mass="61625">MSRLLARWSARLRGATFRRQLTLAVAGGVLGVAAVSAVLSSWQGSLQVRETLVRQGLNLATSLAQQSQLALLTEGADNAREPIERALSFPDVLRVELLRADGRALLARGAAAPAAAMPPMAGALEPYLEAETGAAWTFVAPVRMQPGEASPFEAPAAQAELLGFVRVTQGKAALVQLVGRLVAINFGVGLALSALLLWALRQLARRLTRPLGELAAVMAHAGEGRLGLRAQVEGPRDIANMAQVFNGMMHGLELREQELQQKNAELARHALTLEERVEERTRSLSSANRELQQALDTLRDTQRQLIEAEKLASLGRLVAGVAHELNTPLGNALMAASTMQAEQTQLSEAMHAGQLRKSEFDRMLSKTIEGNTLVMSNVRRAAEIIRDFKQLALDQTTDMRRGFLAHEVIGELLATLQPMFRHSPYELAVELEPGLRMDSYPGPLGQVISNVVQNALLHGFAGRDQGRVTVQCHALGDDRVQVICSDDGEGMTESVRLRVFEAFFTTKLGQGGSGLGMQIVHSLVTGLLGGRVQVESEPGAGTRVLISLPRQAPQAPQTGPYAANATALDSPPGA</sequence>
<evidence type="ECO:0000259" key="10">
    <source>
        <dbReference type="PROSITE" id="PS50109"/>
    </source>
</evidence>
<feature type="domain" description="HAMP" evidence="11">
    <location>
        <begin position="205"/>
        <end position="257"/>
    </location>
</feature>
<name>A0A4R6QRY5_9BURK</name>
<dbReference type="SUPFAM" id="SSF47384">
    <property type="entry name" value="Homodimeric domain of signal transducing histidine kinase"/>
    <property type="match status" value="1"/>
</dbReference>
<dbReference type="PROSITE" id="PS50885">
    <property type="entry name" value="HAMP"/>
    <property type="match status" value="1"/>
</dbReference>
<evidence type="ECO:0000259" key="11">
    <source>
        <dbReference type="PROSITE" id="PS50885"/>
    </source>
</evidence>
<dbReference type="InParanoid" id="A0A4R6QRY5"/>
<dbReference type="GO" id="GO:0000155">
    <property type="term" value="F:phosphorelay sensor kinase activity"/>
    <property type="evidence" value="ECO:0007669"/>
    <property type="project" value="InterPro"/>
</dbReference>
<dbReference type="PROSITE" id="PS50109">
    <property type="entry name" value="HIS_KIN"/>
    <property type="match status" value="1"/>
</dbReference>
<dbReference type="SMART" id="SM00304">
    <property type="entry name" value="HAMP"/>
    <property type="match status" value="1"/>
</dbReference>
<dbReference type="InterPro" id="IPR004358">
    <property type="entry name" value="Sig_transdc_His_kin-like_C"/>
</dbReference>
<dbReference type="InterPro" id="IPR003594">
    <property type="entry name" value="HATPase_dom"/>
</dbReference>
<proteinExistence type="predicted"/>
<comment type="caution">
    <text evidence="12">The sequence shown here is derived from an EMBL/GenBank/DDBJ whole genome shotgun (WGS) entry which is preliminary data.</text>
</comment>
<comment type="subcellular location">
    <subcellularLocation>
        <location evidence="2">Membrane</location>
    </subcellularLocation>
</comment>
<feature type="transmembrane region" description="Helical" evidence="9">
    <location>
        <begin position="177"/>
        <end position="200"/>
    </location>
</feature>
<evidence type="ECO:0000256" key="9">
    <source>
        <dbReference type="SAM" id="Phobius"/>
    </source>
</evidence>
<dbReference type="SUPFAM" id="SSF158472">
    <property type="entry name" value="HAMP domain-like"/>
    <property type="match status" value="1"/>
</dbReference>
<evidence type="ECO:0000256" key="2">
    <source>
        <dbReference type="ARBA" id="ARBA00004370"/>
    </source>
</evidence>
<dbReference type="Gene3D" id="1.10.287.130">
    <property type="match status" value="1"/>
</dbReference>
<dbReference type="OrthoDB" id="9812260at2"/>
<evidence type="ECO:0000313" key="13">
    <source>
        <dbReference type="Proteomes" id="UP000295361"/>
    </source>
</evidence>
<dbReference type="Pfam" id="PF02518">
    <property type="entry name" value="HATPase_c"/>
    <property type="match status" value="1"/>
</dbReference>
<dbReference type="InterPro" id="IPR036097">
    <property type="entry name" value="HisK_dim/P_sf"/>
</dbReference>
<dbReference type="InterPro" id="IPR036890">
    <property type="entry name" value="HATPase_C_sf"/>
</dbReference>
<feature type="region of interest" description="Disordered" evidence="8">
    <location>
        <begin position="552"/>
        <end position="574"/>
    </location>
</feature>
<dbReference type="Pfam" id="PF00672">
    <property type="entry name" value="HAMP"/>
    <property type="match status" value="1"/>
</dbReference>
<dbReference type="InterPro" id="IPR003661">
    <property type="entry name" value="HisK_dim/P_dom"/>
</dbReference>
<keyword evidence="6" id="KW-0418">Kinase</keyword>
<protein>
    <recommendedName>
        <fullName evidence="3">histidine kinase</fullName>
        <ecNumber evidence="3">2.7.13.3</ecNumber>
    </recommendedName>
</protein>
<dbReference type="RefSeq" id="WP_133700421.1">
    <property type="nucleotide sequence ID" value="NZ_SNXS01000002.1"/>
</dbReference>
<keyword evidence="9" id="KW-0472">Membrane</keyword>
<keyword evidence="9" id="KW-1133">Transmembrane helix</keyword>
<dbReference type="Gene3D" id="3.30.565.10">
    <property type="entry name" value="Histidine kinase-like ATPase, C-terminal domain"/>
    <property type="match status" value="1"/>
</dbReference>
<organism evidence="12 13">
    <name type="scientific">Roseateles toxinivorans</name>
    <dbReference type="NCBI Taxonomy" id="270368"/>
    <lineage>
        <taxon>Bacteria</taxon>
        <taxon>Pseudomonadati</taxon>
        <taxon>Pseudomonadota</taxon>
        <taxon>Betaproteobacteria</taxon>
        <taxon>Burkholderiales</taxon>
        <taxon>Sphaerotilaceae</taxon>
        <taxon>Roseateles</taxon>
    </lineage>
</organism>
<keyword evidence="5" id="KW-0808">Transferase</keyword>
<dbReference type="CDD" id="cd00082">
    <property type="entry name" value="HisKA"/>
    <property type="match status" value="1"/>
</dbReference>
<feature type="transmembrane region" description="Helical" evidence="9">
    <location>
        <begin position="21"/>
        <end position="42"/>
    </location>
</feature>
<dbReference type="AlphaFoldDB" id="A0A4R6QRY5"/>
<evidence type="ECO:0000256" key="7">
    <source>
        <dbReference type="SAM" id="Coils"/>
    </source>
</evidence>
<evidence type="ECO:0000256" key="5">
    <source>
        <dbReference type="ARBA" id="ARBA00022679"/>
    </source>
</evidence>
<evidence type="ECO:0000256" key="8">
    <source>
        <dbReference type="SAM" id="MobiDB-lite"/>
    </source>
</evidence>
<dbReference type="SUPFAM" id="SSF55874">
    <property type="entry name" value="ATPase domain of HSP90 chaperone/DNA topoisomerase II/histidine kinase"/>
    <property type="match status" value="1"/>
</dbReference>
<comment type="catalytic activity">
    <reaction evidence="1">
        <text>ATP + protein L-histidine = ADP + protein N-phospho-L-histidine.</text>
        <dbReference type="EC" id="2.7.13.3"/>
    </reaction>
</comment>
<dbReference type="SMART" id="SM00387">
    <property type="entry name" value="HATPase_c"/>
    <property type="match status" value="1"/>
</dbReference>
<dbReference type="InterPro" id="IPR005467">
    <property type="entry name" value="His_kinase_dom"/>
</dbReference>
<evidence type="ECO:0000256" key="6">
    <source>
        <dbReference type="ARBA" id="ARBA00022777"/>
    </source>
</evidence>
<keyword evidence="4" id="KW-0597">Phosphoprotein</keyword>
<dbReference type="SMART" id="SM00388">
    <property type="entry name" value="HisKA"/>
    <property type="match status" value="1"/>
</dbReference>
<keyword evidence="7" id="KW-0175">Coiled coil</keyword>
<dbReference type="Gene3D" id="6.10.340.10">
    <property type="match status" value="1"/>
</dbReference>
<dbReference type="CDD" id="cd06225">
    <property type="entry name" value="HAMP"/>
    <property type="match status" value="1"/>
</dbReference>
<dbReference type="PANTHER" id="PTHR43065">
    <property type="entry name" value="SENSOR HISTIDINE KINASE"/>
    <property type="match status" value="1"/>
</dbReference>
<dbReference type="EC" id="2.7.13.3" evidence="3"/>
<dbReference type="PRINTS" id="PR00344">
    <property type="entry name" value="BCTRLSENSOR"/>
</dbReference>
<reference evidence="12 13" key="1">
    <citation type="submission" date="2019-03" db="EMBL/GenBank/DDBJ databases">
        <title>Genomic Encyclopedia of Type Strains, Phase IV (KMG-IV): sequencing the most valuable type-strain genomes for metagenomic binning, comparative biology and taxonomic classification.</title>
        <authorList>
            <person name="Goeker M."/>
        </authorList>
    </citation>
    <scope>NUCLEOTIDE SEQUENCE [LARGE SCALE GENOMIC DNA]</scope>
    <source>
        <strain evidence="12 13">DSM 16998</strain>
    </source>
</reference>
<keyword evidence="13" id="KW-1185">Reference proteome</keyword>
<dbReference type="InterPro" id="IPR003660">
    <property type="entry name" value="HAMP_dom"/>
</dbReference>
<dbReference type="GO" id="GO:0016020">
    <property type="term" value="C:membrane"/>
    <property type="evidence" value="ECO:0007669"/>
    <property type="project" value="UniProtKB-SubCell"/>
</dbReference>
<evidence type="ECO:0000256" key="4">
    <source>
        <dbReference type="ARBA" id="ARBA00022553"/>
    </source>
</evidence>
<feature type="coiled-coil region" evidence="7">
    <location>
        <begin position="249"/>
        <end position="311"/>
    </location>
</feature>
<keyword evidence="9" id="KW-0812">Transmembrane</keyword>
<dbReference type="EMBL" id="SNXS01000002">
    <property type="protein sequence ID" value="TDP73005.1"/>
    <property type="molecule type" value="Genomic_DNA"/>
</dbReference>
<evidence type="ECO:0000256" key="3">
    <source>
        <dbReference type="ARBA" id="ARBA00012438"/>
    </source>
</evidence>
<dbReference type="Proteomes" id="UP000295361">
    <property type="component" value="Unassembled WGS sequence"/>
</dbReference>
<gene>
    <name evidence="12" type="ORF">DES47_102751</name>
</gene>
<evidence type="ECO:0000256" key="1">
    <source>
        <dbReference type="ARBA" id="ARBA00000085"/>
    </source>
</evidence>
<accession>A0A4R6QRY5</accession>